<dbReference type="Gene3D" id="3.30.70.2390">
    <property type="match status" value="1"/>
</dbReference>
<evidence type="ECO:0000256" key="2">
    <source>
        <dbReference type="SAM" id="Phobius"/>
    </source>
</evidence>
<dbReference type="AlphaFoldDB" id="A0A8I0KGW7"/>
<keyword evidence="2" id="KW-1133">Transmembrane helix</keyword>
<reference evidence="4" key="2">
    <citation type="submission" date="2020-09" db="EMBL/GenBank/DDBJ databases">
        <title>Novel species in genus Aeromicrobium.</title>
        <authorList>
            <person name="Zhang G."/>
        </authorList>
    </citation>
    <scope>NUCLEOTIDE SEQUENCE</scope>
    <source>
        <strain evidence="4">SSW1-57</strain>
    </source>
</reference>
<sequence>MEEQPPLEPRDDRREPERRRPWHVVVLPAVWLILGALGGWAIIEAVREDEAPAQSAQRTSTGPTSKPTKKASAKPKPKKTTEPTAEPTTEPTTEPTATRSIGVSVYNQIGIGGLAARVAGQARAAGWTVGAVADWRGGVPQDTVYYPAGRQAEAALLGSDLGIVRLMPATGNMSTSNLTVVLASPR</sequence>
<evidence type="ECO:0000313" key="5">
    <source>
        <dbReference type="EMBL" id="NYI39157.1"/>
    </source>
</evidence>
<feature type="compositionally biased region" description="Low complexity" evidence="1">
    <location>
        <begin position="82"/>
        <end position="98"/>
    </location>
</feature>
<evidence type="ECO:0000313" key="6">
    <source>
        <dbReference type="Proteomes" id="UP000587211"/>
    </source>
</evidence>
<dbReference type="EMBL" id="JACWMT010000001">
    <property type="protein sequence ID" value="MBD1270186.1"/>
    <property type="molecule type" value="Genomic_DNA"/>
</dbReference>
<evidence type="ECO:0000259" key="3">
    <source>
        <dbReference type="Pfam" id="PF13399"/>
    </source>
</evidence>
<feature type="compositionally biased region" description="Basic residues" evidence="1">
    <location>
        <begin position="67"/>
        <end position="78"/>
    </location>
</feature>
<protein>
    <submittedName>
        <fullName evidence="4">LytR C-terminal domain-containing protein</fullName>
    </submittedName>
</protein>
<keyword evidence="6" id="KW-1185">Reference proteome</keyword>
<gene>
    <name evidence="5" type="ORF">BJ975_002532</name>
    <name evidence="4" type="ORF">IDH50_08085</name>
</gene>
<feature type="compositionally biased region" description="Basic and acidic residues" evidence="1">
    <location>
        <begin position="8"/>
        <end position="19"/>
    </location>
</feature>
<keyword evidence="2" id="KW-0472">Membrane</keyword>
<evidence type="ECO:0000256" key="1">
    <source>
        <dbReference type="SAM" id="MobiDB-lite"/>
    </source>
</evidence>
<feature type="region of interest" description="Disordered" evidence="1">
    <location>
        <begin position="50"/>
        <end position="99"/>
    </location>
</feature>
<feature type="domain" description="LytR/CpsA/Psr regulator C-terminal" evidence="3">
    <location>
        <begin position="101"/>
        <end position="183"/>
    </location>
</feature>
<dbReference type="Proteomes" id="UP000659061">
    <property type="component" value="Unassembled WGS sequence"/>
</dbReference>
<proteinExistence type="predicted"/>
<name>A0A8I0KGW7_9ACTN</name>
<dbReference type="Pfam" id="PF13399">
    <property type="entry name" value="LytR_C"/>
    <property type="match status" value="1"/>
</dbReference>
<comment type="caution">
    <text evidence="4">The sequence shown here is derived from an EMBL/GenBank/DDBJ whole genome shotgun (WGS) entry which is preliminary data.</text>
</comment>
<feature type="region of interest" description="Disordered" evidence="1">
    <location>
        <begin position="1"/>
        <end position="20"/>
    </location>
</feature>
<dbReference type="RefSeq" id="WP_179426510.1">
    <property type="nucleotide sequence ID" value="NZ_BAAAMP010000002.1"/>
</dbReference>
<keyword evidence="2" id="KW-0812">Transmembrane</keyword>
<evidence type="ECO:0000313" key="4">
    <source>
        <dbReference type="EMBL" id="MBD1270186.1"/>
    </source>
</evidence>
<evidence type="ECO:0000313" key="7">
    <source>
        <dbReference type="Proteomes" id="UP000659061"/>
    </source>
</evidence>
<feature type="transmembrane region" description="Helical" evidence="2">
    <location>
        <begin position="21"/>
        <end position="43"/>
    </location>
</feature>
<reference evidence="5 6" key="1">
    <citation type="submission" date="2020-07" db="EMBL/GenBank/DDBJ databases">
        <title>Sequencing the genomes of 1000 actinobacteria strains.</title>
        <authorList>
            <person name="Klenk H.-P."/>
        </authorList>
    </citation>
    <scope>NUCLEOTIDE SEQUENCE [LARGE SCALE GENOMIC DNA]</scope>
    <source>
        <strain evidence="5 6">DSM 19087</strain>
    </source>
</reference>
<dbReference type="EMBL" id="JACBZN010000001">
    <property type="protein sequence ID" value="NYI39157.1"/>
    <property type="molecule type" value="Genomic_DNA"/>
</dbReference>
<dbReference type="InterPro" id="IPR027381">
    <property type="entry name" value="LytR/CpsA/Psr_C"/>
</dbReference>
<accession>A0A8I0KGW7</accession>
<dbReference type="Proteomes" id="UP000587211">
    <property type="component" value="Unassembled WGS sequence"/>
</dbReference>
<organism evidence="4 7">
    <name type="scientific">Aeromicrobium tamlense</name>
    <dbReference type="NCBI Taxonomy" id="375541"/>
    <lineage>
        <taxon>Bacteria</taxon>
        <taxon>Bacillati</taxon>
        <taxon>Actinomycetota</taxon>
        <taxon>Actinomycetes</taxon>
        <taxon>Propionibacteriales</taxon>
        <taxon>Nocardioidaceae</taxon>
        <taxon>Aeromicrobium</taxon>
    </lineage>
</organism>